<proteinExistence type="predicted"/>
<organism evidence="2 3">
    <name type="scientific">Hexamita inflata</name>
    <dbReference type="NCBI Taxonomy" id="28002"/>
    <lineage>
        <taxon>Eukaryota</taxon>
        <taxon>Metamonada</taxon>
        <taxon>Diplomonadida</taxon>
        <taxon>Hexamitidae</taxon>
        <taxon>Hexamitinae</taxon>
        <taxon>Hexamita</taxon>
    </lineage>
</organism>
<reference evidence="2 3" key="1">
    <citation type="submission" date="2024-07" db="EMBL/GenBank/DDBJ databases">
        <authorList>
            <person name="Akdeniz Z."/>
        </authorList>
    </citation>
    <scope>NUCLEOTIDE SEQUENCE [LARGE SCALE GENOMIC DNA]</scope>
</reference>
<accession>A0ABP1IAN9</accession>
<evidence type="ECO:0000256" key="1">
    <source>
        <dbReference type="SAM" id="Phobius"/>
    </source>
</evidence>
<keyword evidence="1" id="KW-0472">Membrane</keyword>
<sequence length="225" mass="26504">MTLNTFKFQYEFEFDSMIFLCRIIDTYNQEYYYQGIQFESNYFIIFQQLLDLSAVGYNSALECKFEVLTANLNYLVINQIVFDALSRTQQIYSIELQKLLYEPESSSRRYKNLNYLSIFQIQLKILINNSQKLFLRIILRIYFCETANQMKFLPVPDATKKQLYACGSLNMIVPGSGLLLLSARTFEMRGVFVACLQFVTWFFVFGWVWAAVNGCKMIRNGRNQE</sequence>
<feature type="transmembrane region" description="Helical" evidence="1">
    <location>
        <begin position="189"/>
        <end position="212"/>
    </location>
</feature>
<evidence type="ECO:0000313" key="3">
    <source>
        <dbReference type="Proteomes" id="UP001642409"/>
    </source>
</evidence>
<comment type="caution">
    <text evidence="2">The sequence shown here is derived from an EMBL/GenBank/DDBJ whole genome shotgun (WGS) entry which is preliminary data.</text>
</comment>
<dbReference type="EMBL" id="CAXDID020000064">
    <property type="protein sequence ID" value="CAL6011501.1"/>
    <property type="molecule type" value="Genomic_DNA"/>
</dbReference>
<keyword evidence="3" id="KW-1185">Reference proteome</keyword>
<name>A0ABP1IAN9_9EUKA</name>
<keyword evidence="1" id="KW-1133">Transmembrane helix</keyword>
<protein>
    <submittedName>
        <fullName evidence="2">Hypothetical_protein</fullName>
    </submittedName>
</protein>
<dbReference type="Proteomes" id="UP001642409">
    <property type="component" value="Unassembled WGS sequence"/>
</dbReference>
<keyword evidence="1" id="KW-0812">Transmembrane</keyword>
<gene>
    <name evidence="2" type="ORF">HINF_LOCUS22853</name>
</gene>
<evidence type="ECO:0000313" key="2">
    <source>
        <dbReference type="EMBL" id="CAL6011501.1"/>
    </source>
</evidence>